<dbReference type="PROSITE" id="PS00742">
    <property type="entry name" value="PEP_ENZYMES_2"/>
    <property type="match status" value="1"/>
</dbReference>
<keyword evidence="15 17" id="KW-0460">Magnesium</keyword>
<dbReference type="InterPro" id="IPR015813">
    <property type="entry name" value="Pyrv/PenolPyrv_kinase-like_dom"/>
</dbReference>
<dbReference type="SUPFAM" id="SSF51621">
    <property type="entry name" value="Phosphoenolpyruvate/pyruvate domain"/>
    <property type="match status" value="1"/>
</dbReference>
<dbReference type="InterPro" id="IPR024692">
    <property type="entry name" value="PTS_EI"/>
</dbReference>
<keyword evidence="9 17" id="KW-0963">Cytoplasm</keyword>
<dbReference type="Proteomes" id="UP000018466">
    <property type="component" value="Unassembled WGS sequence"/>
</dbReference>
<protein>
    <recommendedName>
        <fullName evidence="7 17">Phosphoenolpyruvate-protein phosphotransferase</fullName>
        <ecNumber evidence="6 17">2.7.3.9</ecNumber>
    </recommendedName>
    <alternativeName>
        <fullName evidence="16 17">Phosphotransferase system, enzyme I</fullName>
    </alternativeName>
</protein>
<feature type="binding site" evidence="19">
    <location>
        <position position="294"/>
    </location>
    <ligand>
        <name>phosphoenolpyruvate</name>
        <dbReference type="ChEBI" id="CHEBI:58702"/>
    </ligand>
</feature>
<feature type="domain" description="Phosphotransferase system enzyme I N-terminal" evidence="23">
    <location>
        <begin position="5"/>
        <end position="126"/>
    </location>
</feature>
<dbReference type="Gene3D" id="3.20.20.60">
    <property type="entry name" value="Phosphoenolpyruvate-binding domains"/>
    <property type="match status" value="1"/>
</dbReference>
<keyword evidence="14 17" id="KW-0418">Kinase</keyword>
<evidence type="ECO:0000256" key="1">
    <source>
        <dbReference type="ARBA" id="ARBA00000683"/>
    </source>
</evidence>
<name>A0AA36Y457_9FIRM</name>
<dbReference type="Pfam" id="PF05524">
    <property type="entry name" value="PEP-utilisers_N"/>
    <property type="match status" value="1"/>
</dbReference>
<evidence type="ECO:0000256" key="11">
    <source>
        <dbReference type="ARBA" id="ARBA00022679"/>
    </source>
</evidence>
<feature type="binding site" evidence="19">
    <location>
        <position position="330"/>
    </location>
    <ligand>
        <name>phosphoenolpyruvate</name>
        <dbReference type="ChEBI" id="CHEBI:58702"/>
    </ligand>
</feature>
<evidence type="ECO:0000256" key="2">
    <source>
        <dbReference type="ARBA" id="ARBA00001946"/>
    </source>
</evidence>
<dbReference type="InterPro" id="IPR023151">
    <property type="entry name" value="PEP_util_CS"/>
</dbReference>
<dbReference type="EC" id="2.7.3.9" evidence="6 17"/>
<keyword evidence="11 17" id="KW-0808">Transferase</keyword>
<dbReference type="InterPro" id="IPR000121">
    <property type="entry name" value="PEP_util_C"/>
</dbReference>
<dbReference type="Gene3D" id="1.10.274.10">
    <property type="entry name" value="PtsI, HPr-binding domain"/>
    <property type="match status" value="1"/>
</dbReference>
<dbReference type="InterPro" id="IPR008731">
    <property type="entry name" value="PTS_EIN"/>
</dbReference>
<dbReference type="EMBL" id="AGEL01000013">
    <property type="protein sequence ID" value="EHO16110.1"/>
    <property type="molecule type" value="Genomic_DNA"/>
</dbReference>
<feature type="active site" description="Tele-phosphohistidine intermediate" evidence="18">
    <location>
        <position position="188"/>
    </location>
</feature>
<evidence type="ECO:0000256" key="16">
    <source>
        <dbReference type="ARBA" id="ARBA00033235"/>
    </source>
</evidence>
<feature type="binding site" evidence="20">
    <location>
        <position position="428"/>
    </location>
    <ligand>
        <name>Mg(2+)</name>
        <dbReference type="ChEBI" id="CHEBI:18420"/>
    </ligand>
</feature>
<evidence type="ECO:0000256" key="7">
    <source>
        <dbReference type="ARBA" id="ARBA00016544"/>
    </source>
</evidence>
<dbReference type="InterPro" id="IPR006318">
    <property type="entry name" value="PTS_EI-like"/>
</dbReference>
<comment type="cofactor">
    <cofactor evidence="2 17 20">
        <name>Mg(2+)</name>
        <dbReference type="ChEBI" id="CHEBI:18420"/>
    </cofactor>
</comment>
<dbReference type="InterPro" id="IPR050499">
    <property type="entry name" value="PEP-utilizing_PTS_enzyme"/>
</dbReference>
<evidence type="ECO:0000256" key="15">
    <source>
        <dbReference type="ARBA" id="ARBA00022842"/>
    </source>
</evidence>
<evidence type="ECO:0000256" key="6">
    <source>
        <dbReference type="ARBA" id="ARBA00012232"/>
    </source>
</evidence>
<evidence type="ECO:0000256" key="18">
    <source>
        <dbReference type="PIRSR" id="PIRSR000732-1"/>
    </source>
</evidence>
<dbReference type="GO" id="GO:0046872">
    <property type="term" value="F:metal ion binding"/>
    <property type="evidence" value="ECO:0007669"/>
    <property type="project" value="UniProtKB-KW"/>
</dbReference>
<dbReference type="Pfam" id="PF02896">
    <property type="entry name" value="PEP-utilizers_C"/>
    <property type="match status" value="1"/>
</dbReference>
<keyword evidence="25" id="KW-1185">Reference proteome</keyword>
<keyword evidence="12 17" id="KW-0598">Phosphotransferase system</keyword>
<comment type="similarity">
    <text evidence="5 17">Belongs to the PEP-utilizing enzyme family.</text>
</comment>
<evidence type="ECO:0000256" key="19">
    <source>
        <dbReference type="PIRSR" id="PIRSR000732-2"/>
    </source>
</evidence>
<evidence type="ECO:0000256" key="3">
    <source>
        <dbReference type="ARBA" id="ARBA00002728"/>
    </source>
</evidence>
<evidence type="ECO:0000256" key="4">
    <source>
        <dbReference type="ARBA" id="ARBA00004496"/>
    </source>
</evidence>
<dbReference type="InterPro" id="IPR040442">
    <property type="entry name" value="Pyrv_kinase-like_dom_sf"/>
</dbReference>
<dbReference type="PIRSF" id="PIRSF000732">
    <property type="entry name" value="PTS_enzyme_I"/>
    <property type="match status" value="1"/>
</dbReference>
<feature type="domain" description="PEP-utilising enzyme mobile" evidence="21">
    <location>
        <begin position="152"/>
        <end position="222"/>
    </location>
</feature>
<evidence type="ECO:0000313" key="25">
    <source>
        <dbReference type="Proteomes" id="UP000018466"/>
    </source>
</evidence>
<dbReference type="InterPro" id="IPR008279">
    <property type="entry name" value="PEP-util_enz_mobile_dom"/>
</dbReference>
<keyword evidence="8 17" id="KW-0813">Transport</keyword>
<dbReference type="AlphaFoldDB" id="A0AA36Y457"/>
<dbReference type="PANTHER" id="PTHR46244">
    <property type="entry name" value="PHOSPHOENOLPYRUVATE-PROTEIN PHOSPHOTRANSFERASE"/>
    <property type="match status" value="1"/>
</dbReference>
<evidence type="ECO:0000259" key="23">
    <source>
        <dbReference type="Pfam" id="PF05524"/>
    </source>
</evidence>
<dbReference type="InterPro" id="IPR036637">
    <property type="entry name" value="Phosphohistidine_dom_sf"/>
</dbReference>
<dbReference type="Gene3D" id="3.50.30.10">
    <property type="entry name" value="Phosphohistidine domain"/>
    <property type="match status" value="1"/>
</dbReference>
<evidence type="ECO:0000259" key="22">
    <source>
        <dbReference type="Pfam" id="PF02896"/>
    </source>
</evidence>
<dbReference type="SUPFAM" id="SSF52009">
    <property type="entry name" value="Phosphohistidine domain"/>
    <property type="match status" value="1"/>
</dbReference>
<sequence>MQVATGKSVLNGISIGKIKVYKAPKLEIDDSLIDDIEAELARFDDARERAIEQQNALYEKAVIDAGEDSAEVFSVHAMMLEDDDLIDATNEIIKTQKHTAEYAVKVAFDNQAKVFAEMDDPYMKERAADIYDIEHAVLGYLFGISGDILQGTEPCILVANDLTPSETVRLNKSLLLGIITREGSLNSHTAILARSMGIPALVQCKDVNEDWEGKPAIIDGYNSCAYIEPTDDLEKTLRKRKEKDAKQRALLQELKGKSNTTIDGKTIQVYANIGGPSDIGLVQQNDAGGVGLFRSEFVYLNARDYPSEEEQFNAYRLAIETLAPKQVIIRTCDIGADKQVEYMGMEKEENPALGLRAIRICLTRKAFFKTQLRALLRASAYGNLGIMFPMIISMRELRECKELLAECAEELKKQGVKIGKYAVGIMIETPAAVLIADELAEECDFFSIGTNDLTQYTLAIDRQNAALDPFLAKHHPAVLRQIKMTIDAGHRHGTWVGICGELGADLALTETFLRMGVDELSVNPVSVLPLRKIIRGIDLRKEPGAGLTDETEAVSTAPTE</sequence>
<comment type="subcellular location">
    <subcellularLocation>
        <location evidence="4 17">Cytoplasm</location>
    </subcellularLocation>
</comment>
<evidence type="ECO:0000256" key="12">
    <source>
        <dbReference type="ARBA" id="ARBA00022683"/>
    </source>
</evidence>
<evidence type="ECO:0000256" key="8">
    <source>
        <dbReference type="ARBA" id="ARBA00022448"/>
    </source>
</evidence>
<reference evidence="24 25" key="1">
    <citation type="submission" date="2011-10" db="EMBL/GenBank/DDBJ databases">
        <title>The Genome Sequence of Lachnospiraceae bacterium ACC2.</title>
        <authorList>
            <consortium name="The Broad Institute Genome Sequencing Platform"/>
            <person name="Earl A."/>
            <person name="Ward D."/>
            <person name="Feldgarden M."/>
            <person name="Gevers D."/>
            <person name="Sizova M."/>
            <person name="Hazen A."/>
            <person name="Epstein S."/>
            <person name="Young S.K."/>
            <person name="Zeng Q."/>
            <person name="Gargeya S."/>
            <person name="Fitzgerald M."/>
            <person name="Haas B."/>
            <person name="Abouelleil A."/>
            <person name="Alvarado L."/>
            <person name="Arachchi H.M."/>
            <person name="Berlin A."/>
            <person name="Brown A."/>
            <person name="Chapman S.B."/>
            <person name="Chen Z."/>
            <person name="Dunbar C."/>
            <person name="Freedman E."/>
            <person name="Gearin G."/>
            <person name="Goldberg J."/>
            <person name="Griggs A."/>
            <person name="Gujja S."/>
            <person name="Heiman D."/>
            <person name="Howarth C."/>
            <person name="Larson L."/>
            <person name="Lui A."/>
            <person name="MacDonald P.J.P."/>
            <person name="Montmayeur A."/>
            <person name="Murphy C."/>
            <person name="Neiman D."/>
            <person name="Pearson M."/>
            <person name="Priest M."/>
            <person name="Roberts A."/>
            <person name="Saif S."/>
            <person name="Shea T."/>
            <person name="Shenoy N."/>
            <person name="Sisk P."/>
            <person name="Stolte C."/>
            <person name="Sykes S."/>
            <person name="Wortman J."/>
            <person name="Nusbaum C."/>
            <person name="Birren B."/>
        </authorList>
    </citation>
    <scope>NUCLEOTIDE SEQUENCE [LARGE SCALE GENOMIC DNA]</scope>
    <source>
        <strain evidence="24 25">ACC2</strain>
    </source>
</reference>
<dbReference type="GO" id="GO:0009401">
    <property type="term" value="P:phosphoenolpyruvate-dependent sugar phosphotransferase system"/>
    <property type="evidence" value="ECO:0007669"/>
    <property type="project" value="UniProtKB-KW"/>
</dbReference>
<comment type="function">
    <text evidence="3 17">General (non sugar-specific) component of the phosphoenolpyruvate-dependent sugar phosphotransferase system (sugar PTS). This major carbohydrate active-transport system catalyzes the phosphorylation of incoming sugar substrates concomitantly with their translocation across the cell membrane. Enzyme I transfers the phosphoryl group from phosphoenolpyruvate (PEP) to the phosphoryl carrier protein (HPr).</text>
</comment>
<evidence type="ECO:0000256" key="9">
    <source>
        <dbReference type="ARBA" id="ARBA00022490"/>
    </source>
</evidence>
<evidence type="ECO:0000313" key="24">
    <source>
        <dbReference type="EMBL" id="EHO16110.1"/>
    </source>
</evidence>
<dbReference type="GO" id="GO:0005737">
    <property type="term" value="C:cytoplasm"/>
    <property type="evidence" value="ECO:0007669"/>
    <property type="project" value="UniProtKB-SubCell"/>
</dbReference>
<dbReference type="NCBIfam" id="TIGR01417">
    <property type="entry name" value="PTS_I_fam"/>
    <property type="match status" value="1"/>
</dbReference>
<evidence type="ECO:0000256" key="14">
    <source>
        <dbReference type="ARBA" id="ARBA00022777"/>
    </source>
</evidence>
<proteinExistence type="inferred from homology"/>
<feature type="domain" description="PEP-utilising enzyme C-terminal" evidence="22">
    <location>
        <begin position="251"/>
        <end position="538"/>
    </location>
</feature>
<gene>
    <name evidence="24" type="ORF">HMPREF9623_01656</name>
</gene>
<evidence type="ECO:0000259" key="21">
    <source>
        <dbReference type="Pfam" id="PF00391"/>
    </source>
</evidence>
<evidence type="ECO:0000256" key="5">
    <source>
        <dbReference type="ARBA" id="ARBA00007837"/>
    </source>
</evidence>
<keyword evidence="13 17" id="KW-0479">Metal-binding</keyword>
<accession>A0AA36Y457</accession>
<feature type="active site" description="Proton donor" evidence="18">
    <location>
        <position position="499"/>
    </location>
</feature>
<keyword evidence="10 17" id="KW-0762">Sugar transport</keyword>
<dbReference type="InterPro" id="IPR036618">
    <property type="entry name" value="PtsI_HPr-bd_sf"/>
</dbReference>
<dbReference type="GeneID" id="86941380"/>
<feature type="binding site" evidence="20">
    <location>
        <position position="452"/>
    </location>
    <ligand>
        <name>Mg(2+)</name>
        <dbReference type="ChEBI" id="CHEBI:18420"/>
    </ligand>
</feature>
<organism evidence="24 25">
    <name type="scientific">Stomatobaculum longum</name>
    <dbReference type="NCBI Taxonomy" id="796942"/>
    <lineage>
        <taxon>Bacteria</taxon>
        <taxon>Bacillati</taxon>
        <taxon>Bacillota</taxon>
        <taxon>Clostridia</taxon>
        <taxon>Lachnospirales</taxon>
        <taxon>Lachnospiraceae</taxon>
        <taxon>Stomatobaculum</taxon>
    </lineage>
</organism>
<dbReference type="Pfam" id="PF00391">
    <property type="entry name" value="PEP-utilizers"/>
    <property type="match status" value="1"/>
</dbReference>
<evidence type="ECO:0000256" key="20">
    <source>
        <dbReference type="PIRSR" id="PIRSR000732-3"/>
    </source>
</evidence>
<feature type="binding site" evidence="19">
    <location>
        <position position="462"/>
    </location>
    <ligand>
        <name>phosphoenolpyruvate</name>
        <dbReference type="ChEBI" id="CHEBI:58702"/>
    </ligand>
</feature>
<dbReference type="PRINTS" id="PR01736">
    <property type="entry name" value="PHPHTRNFRASE"/>
</dbReference>
<dbReference type="GO" id="GO:0008965">
    <property type="term" value="F:phosphoenolpyruvate-protein phosphotransferase activity"/>
    <property type="evidence" value="ECO:0007669"/>
    <property type="project" value="UniProtKB-EC"/>
</dbReference>
<evidence type="ECO:0000256" key="13">
    <source>
        <dbReference type="ARBA" id="ARBA00022723"/>
    </source>
</evidence>
<comment type="catalytic activity">
    <reaction evidence="1 17">
        <text>L-histidyl-[protein] + phosphoenolpyruvate = N(pros)-phospho-L-histidyl-[protein] + pyruvate</text>
        <dbReference type="Rhea" id="RHEA:23880"/>
        <dbReference type="Rhea" id="RHEA-COMP:9745"/>
        <dbReference type="Rhea" id="RHEA-COMP:9746"/>
        <dbReference type="ChEBI" id="CHEBI:15361"/>
        <dbReference type="ChEBI" id="CHEBI:29979"/>
        <dbReference type="ChEBI" id="CHEBI:58702"/>
        <dbReference type="ChEBI" id="CHEBI:64837"/>
        <dbReference type="EC" id="2.7.3.9"/>
    </reaction>
</comment>
<evidence type="ECO:0000256" key="10">
    <source>
        <dbReference type="ARBA" id="ARBA00022597"/>
    </source>
</evidence>
<dbReference type="SUPFAM" id="SSF47831">
    <property type="entry name" value="Enzyme I of the PEP:sugar phosphotransferase system HPr-binding (sub)domain"/>
    <property type="match status" value="1"/>
</dbReference>
<dbReference type="GO" id="GO:0016301">
    <property type="term" value="F:kinase activity"/>
    <property type="evidence" value="ECO:0007669"/>
    <property type="project" value="UniProtKB-KW"/>
</dbReference>
<comment type="caution">
    <text evidence="24">The sequence shown here is derived from an EMBL/GenBank/DDBJ whole genome shotgun (WGS) entry which is preliminary data.</text>
</comment>
<dbReference type="RefSeq" id="WP_009533488.1">
    <property type="nucleotide sequence ID" value="NZ_JH590863.1"/>
</dbReference>
<dbReference type="PANTHER" id="PTHR46244:SF3">
    <property type="entry name" value="PHOSPHOENOLPYRUVATE-PROTEIN PHOSPHOTRANSFERASE"/>
    <property type="match status" value="1"/>
</dbReference>
<evidence type="ECO:0000256" key="17">
    <source>
        <dbReference type="PIRNR" id="PIRNR000732"/>
    </source>
</evidence>
<feature type="binding site" evidence="19">
    <location>
        <begin position="451"/>
        <end position="452"/>
    </location>
    <ligand>
        <name>phosphoenolpyruvate</name>
        <dbReference type="ChEBI" id="CHEBI:58702"/>
    </ligand>
</feature>